<organism evidence="1 2">
    <name type="scientific">Wickerhamomyces pijperi</name>
    <name type="common">Yeast</name>
    <name type="synonym">Pichia pijperi</name>
    <dbReference type="NCBI Taxonomy" id="599730"/>
    <lineage>
        <taxon>Eukaryota</taxon>
        <taxon>Fungi</taxon>
        <taxon>Dikarya</taxon>
        <taxon>Ascomycota</taxon>
        <taxon>Saccharomycotina</taxon>
        <taxon>Saccharomycetes</taxon>
        <taxon>Phaffomycetales</taxon>
        <taxon>Wickerhamomycetaceae</taxon>
        <taxon>Wickerhamomyces</taxon>
    </lineage>
</organism>
<dbReference type="EMBL" id="JAEUBG010003278">
    <property type="protein sequence ID" value="KAH3683033.1"/>
    <property type="molecule type" value="Genomic_DNA"/>
</dbReference>
<keyword evidence="2" id="KW-1185">Reference proteome</keyword>
<reference evidence="1" key="2">
    <citation type="submission" date="2021-01" db="EMBL/GenBank/DDBJ databases">
        <authorList>
            <person name="Schikora-Tamarit M.A."/>
        </authorList>
    </citation>
    <scope>NUCLEOTIDE SEQUENCE</scope>
    <source>
        <strain evidence="1">CBS2887</strain>
    </source>
</reference>
<protein>
    <submittedName>
        <fullName evidence="1">Uncharacterized protein</fullName>
    </submittedName>
</protein>
<proteinExistence type="predicted"/>
<dbReference type="AlphaFoldDB" id="A0A9P8Q2Y1"/>
<reference evidence="1" key="1">
    <citation type="journal article" date="2021" name="Open Biol.">
        <title>Shared evolutionary footprints suggest mitochondrial oxidative damage underlies multiple complex I losses in fungi.</title>
        <authorList>
            <person name="Schikora-Tamarit M.A."/>
            <person name="Marcet-Houben M."/>
            <person name="Nosek J."/>
            <person name="Gabaldon T."/>
        </authorList>
    </citation>
    <scope>NUCLEOTIDE SEQUENCE</scope>
    <source>
        <strain evidence="1">CBS2887</strain>
    </source>
</reference>
<comment type="caution">
    <text evidence="1">The sequence shown here is derived from an EMBL/GenBank/DDBJ whole genome shotgun (WGS) entry which is preliminary data.</text>
</comment>
<evidence type="ECO:0000313" key="2">
    <source>
        <dbReference type="Proteomes" id="UP000774326"/>
    </source>
</evidence>
<dbReference type="Proteomes" id="UP000774326">
    <property type="component" value="Unassembled WGS sequence"/>
</dbReference>
<evidence type="ECO:0000313" key="1">
    <source>
        <dbReference type="EMBL" id="KAH3683033.1"/>
    </source>
</evidence>
<accession>A0A9P8Q2Y1</accession>
<name>A0A9P8Q2Y1_WICPI</name>
<sequence length="201" mass="22328">MDSTRADLQSAANFETSSAAFSSSSSESGMCFIMKNRRDLSSDVTALESIVTGNVLVKWLDISSTKRIQSCLVNRVLGMMVCNMDGMFASKAAARPSLLSPRKSKVKSRIKDSLSLFLRRSFVREITNFKTSRYFLTLARDGAFLLSRNFSTSSRRQLQRFLMISDVCFSSGILLLKSDSNKERAASLALIPESSRPSDLF</sequence>
<gene>
    <name evidence="1" type="ORF">WICPIJ_006002</name>
</gene>